<dbReference type="Proteomes" id="UP001240643">
    <property type="component" value="Unassembled WGS sequence"/>
</dbReference>
<reference evidence="1" key="1">
    <citation type="submission" date="2023-07" db="EMBL/GenBank/DDBJ databases">
        <title>Genomic Encyclopedia of Type Strains, Phase IV (KMG-IV): sequencing the most valuable type-strain genomes for metagenomic binning, comparative biology and taxonomic classification.</title>
        <authorList>
            <person name="Goeker M."/>
        </authorList>
    </citation>
    <scope>NUCLEOTIDE SEQUENCE [LARGE SCALE GENOMIC DNA]</scope>
    <source>
        <strain evidence="1">DSM 21204</strain>
    </source>
</reference>
<accession>A0ABU0LZN3</accession>
<comment type="caution">
    <text evidence="1">The sequence shown here is derived from an EMBL/GenBank/DDBJ whole genome shotgun (WGS) entry which is preliminary data.</text>
</comment>
<dbReference type="RefSeq" id="WP_256547145.1">
    <property type="nucleotide sequence ID" value="NZ_CP101809.1"/>
</dbReference>
<proteinExistence type="predicted"/>
<gene>
    <name evidence="1" type="ORF">J2Z62_000602</name>
</gene>
<evidence type="ECO:0000313" key="1">
    <source>
        <dbReference type="EMBL" id="MDQ0514164.1"/>
    </source>
</evidence>
<organism evidence="1 2">
    <name type="scientific">Mycoplasmoides fastidiosum</name>
    <dbReference type="NCBI Taxonomy" id="92758"/>
    <lineage>
        <taxon>Bacteria</taxon>
        <taxon>Bacillati</taxon>
        <taxon>Mycoplasmatota</taxon>
        <taxon>Mycoplasmoidales</taxon>
        <taxon>Mycoplasmoidaceae</taxon>
        <taxon>Mycoplasmoides</taxon>
    </lineage>
</organism>
<protein>
    <submittedName>
        <fullName evidence="1">Uncharacterized protein</fullName>
    </submittedName>
</protein>
<dbReference type="EMBL" id="JAUSWO010000001">
    <property type="protein sequence ID" value="MDQ0514164.1"/>
    <property type="molecule type" value="Genomic_DNA"/>
</dbReference>
<evidence type="ECO:0000313" key="2">
    <source>
        <dbReference type="Proteomes" id="UP001240643"/>
    </source>
</evidence>
<name>A0ABU0LZN3_9BACT</name>
<keyword evidence="2" id="KW-1185">Reference proteome</keyword>
<sequence>MNHLYSSLDFVNLNSGHGINSLIYSKKSNNEYFYYENTDFDVLLASEENVPDVVIVNTSKCNVNTVVC</sequence>